<name>A0ACC0U1C1_9AGAM</name>
<sequence>MHGFTPITVLDILAGAAFVALIASFKRRRQWSRLPLPPGPRGLPIIGHFLTFPKNFVWLTFTEWGQKHGMICMFLILRETRCWEVTGDIVSVQILGQVIVVLNSPKVAKDLLEKRANIYSDRHLMPFYQMMGWEWFHPTTPYGDYWREGRKLLDRSLRAGAVVQYRPMQLAKTHDLLYQLLMDPESFQYQIELYQAKLLMSLVYGYDVKSYNDRLLVVARKMAELGSAVLPGTVLVNEIPILKHIPAWIPWLSYQPAAQAGFDAGQDVLRYPMEFVKDGFKNGTARPSLALENLQDIERMRGPQRENAEEVLKGVLGSMYTAGSDSTALTIIAFFRILVLYPEVQTRAQKELDAVTGGLRLPDYNDRPRLPYIDALCKEVMRWSMATPVGVPHATIQDDIYEGYLIPKGAIVIANAWGMLHDPTAYPEPFAFKPERFLDADGTFRDDPLLTSAFGFGRRLCPARHFVDSSLFLSVSCVLSVFRVGPPKDELGNEIHVEIQDSGTNSSRPVGFRCTIVARDDRAKELIIAANMAG</sequence>
<dbReference type="Proteomes" id="UP001207468">
    <property type="component" value="Unassembled WGS sequence"/>
</dbReference>
<accession>A0ACC0U1C1</accession>
<protein>
    <submittedName>
        <fullName evidence="1">Cytochrome P450</fullName>
    </submittedName>
</protein>
<dbReference type="EMBL" id="JAGFNK010000219">
    <property type="protein sequence ID" value="KAI9457527.1"/>
    <property type="molecule type" value="Genomic_DNA"/>
</dbReference>
<organism evidence="1 2">
    <name type="scientific">Russula earlei</name>
    <dbReference type="NCBI Taxonomy" id="71964"/>
    <lineage>
        <taxon>Eukaryota</taxon>
        <taxon>Fungi</taxon>
        <taxon>Dikarya</taxon>
        <taxon>Basidiomycota</taxon>
        <taxon>Agaricomycotina</taxon>
        <taxon>Agaricomycetes</taxon>
        <taxon>Russulales</taxon>
        <taxon>Russulaceae</taxon>
        <taxon>Russula</taxon>
    </lineage>
</organism>
<proteinExistence type="predicted"/>
<evidence type="ECO:0000313" key="1">
    <source>
        <dbReference type="EMBL" id="KAI9457527.1"/>
    </source>
</evidence>
<reference evidence="1" key="1">
    <citation type="submission" date="2021-03" db="EMBL/GenBank/DDBJ databases">
        <title>Evolutionary priming and transition to the ectomycorrhizal habit in an iconic lineage of mushroom-forming fungi: is preadaptation a requirement?</title>
        <authorList>
            <consortium name="DOE Joint Genome Institute"/>
            <person name="Looney B.P."/>
            <person name="Miyauchi S."/>
            <person name="Morin E."/>
            <person name="Drula E."/>
            <person name="Courty P.E."/>
            <person name="Chicoki N."/>
            <person name="Fauchery L."/>
            <person name="Kohler A."/>
            <person name="Kuo A."/>
            <person name="LaButti K."/>
            <person name="Pangilinan J."/>
            <person name="Lipzen A."/>
            <person name="Riley R."/>
            <person name="Andreopoulos W."/>
            <person name="He G."/>
            <person name="Johnson J."/>
            <person name="Barry K.W."/>
            <person name="Grigoriev I.V."/>
            <person name="Nagy L."/>
            <person name="Hibbett D."/>
            <person name="Henrissat B."/>
            <person name="Matheny P.B."/>
            <person name="Labbe J."/>
            <person name="Martin A.F."/>
        </authorList>
    </citation>
    <scope>NUCLEOTIDE SEQUENCE</scope>
    <source>
        <strain evidence="1">BPL698</strain>
    </source>
</reference>
<gene>
    <name evidence="1" type="ORF">F5148DRAFT_1222122</name>
</gene>
<keyword evidence="2" id="KW-1185">Reference proteome</keyword>
<comment type="caution">
    <text evidence="1">The sequence shown here is derived from an EMBL/GenBank/DDBJ whole genome shotgun (WGS) entry which is preliminary data.</text>
</comment>
<evidence type="ECO:0000313" key="2">
    <source>
        <dbReference type="Proteomes" id="UP001207468"/>
    </source>
</evidence>